<organism evidence="2 3">
    <name type="scientific">Arcanobacterium hippocoleae</name>
    <dbReference type="NCBI Taxonomy" id="149017"/>
    <lineage>
        <taxon>Bacteria</taxon>
        <taxon>Bacillati</taxon>
        <taxon>Actinomycetota</taxon>
        <taxon>Actinomycetes</taxon>
        <taxon>Actinomycetales</taxon>
        <taxon>Actinomycetaceae</taxon>
        <taxon>Arcanobacterium</taxon>
    </lineage>
</organism>
<dbReference type="PANTHER" id="PTHR39426:SF1">
    <property type="entry name" value="HOMOLOGY TO DEATH-ON-CURING PROTEIN OF PHAGE P1"/>
    <property type="match status" value="1"/>
</dbReference>
<keyword evidence="3" id="KW-1185">Reference proteome</keyword>
<dbReference type="InterPro" id="IPR036597">
    <property type="entry name" value="Fido-like_dom_sf"/>
</dbReference>
<dbReference type="InterPro" id="IPR053737">
    <property type="entry name" value="Type_II_TA_Toxin"/>
</dbReference>
<name>A0ABU1T2Q6_9ACTO</name>
<dbReference type="Gene3D" id="1.20.120.1870">
    <property type="entry name" value="Fic/DOC protein, Fido domain"/>
    <property type="match status" value="1"/>
</dbReference>
<gene>
    <name evidence="2" type="ORF">J2S36_001212</name>
</gene>
<dbReference type="Pfam" id="PF02661">
    <property type="entry name" value="Fic"/>
    <property type="match status" value="1"/>
</dbReference>
<evidence type="ECO:0000313" key="3">
    <source>
        <dbReference type="Proteomes" id="UP001266099"/>
    </source>
</evidence>
<reference evidence="2 3" key="1">
    <citation type="submission" date="2023-07" db="EMBL/GenBank/DDBJ databases">
        <title>Sequencing the genomes of 1000 actinobacteria strains.</title>
        <authorList>
            <person name="Klenk H.-P."/>
        </authorList>
    </citation>
    <scope>NUCLEOTIDE SEQUENCE [LARGE SCALE GENOMIC DNA]</scope>
    <source>
        <strain evidence="2 3">DSM 15539</strain>
    </source>
</reference>
<dbReference type="EMBL" id="JAVDUJ010000001">
    <property type="protein sequence ID" value="MDR6939669.1"/>
    <property type="molecule type" value="Genomic_DNA"/>
</dbReference>
<sequence length="133" mass="15175">MQNESSYKGRRSRAAQSFNLVFWRKCSTERFYAARRSHKCAISNFRRCGFISTLIEKAACLGYSLSANHPFVDGNKRIGAHAMLVFLSVNGVELSYRDEELVKLYLDIASGKESQQSLASWIEAHMIDKNFLQ</sequence>
<dbReference type="Proteomes" id="UP001266099">
    <property type="component" value="Unassembled WGS sequence"/>
</dbReference>
<evidence type="ECO:0000259" key="1">
    <source>
        <dbReference type="PROSITE" id="PS51459"/>
    </source>
</evidence>
<proteinExistence type="predicted"/>
<evidence type="ECO:0000313" key="2">
    <source>
        <dbReference type="EMBL" id="MDR6939669.1"/>
    </source>
</evidence>
<dbReference type="InterPro" id="IPR003812">
    <property type="entry name" value="Fido"/>
</dbReference>
<feature type="domain" description="Fido" evidence="1">
    <location>
        <begin position="1"/>
        <end position="124"/>
    </location>
</feature>
<dbReference type="SUPFAM" id="SSF140931">
    <property type="entry name" value="Fic-like"/>
    <property type="match status" value="1"/>
</dbReference>
<protein>
    <submittedName>
        <fullName evidence="2">Death-on-curing family protein</fullName>
    </submittedName>
</protein>
<dbReference type="PANTHER" id="PTHR39426">
    <property type="entry name" value="HOMOLOGY TO DEATH-ON-CURING PROTEIN OF PHAGE P1"/>
    <property type="match status" value="1"/>
</dbReference>
<dbReference type="RefSeq" id="WP_309956520.1">
    <property type="nucleotide sequence ID" value="NZ_CP136414.1"/>
</dbReference>
<accession>A0ABU1T2Q6</accession>
<dbReference type="PROSITE" id="PS51459">
    <property type="entry name" value="FIDO"/>
    <property type="match status" value="1"/>
</dbReference>
<dbReference type="NCBIfam" id="TIGR01550">
    <property type="entry name" value="DOC_P1"/>
    <property type="match status" value="1"/>
</dbReference>
<comment type="caution">
    <text evidence="2">The sequence shown here is derived from an EMBL/GenBank/DDBJ whole genome shotgun (WGS) entry which is preliminary data.</text>
</comment>
<dbReference type="InterPro" id="IPR006440">
    <property type="entry name" value="Doc"/>
</dbReference>